<dbReference type="OrthoDB" id="784582at2"/>
<dbReference type="GO" id="GO:0009279">
    <property type="term" value="C:cell outer membrane"/>
    <property type="evidence" value="ECO:0007669"/>
    <property type="project" value="UniProtKB-SubCell"/>
</dbReference>
<dbReference type="PANTHER" id="PTHR34501">
    <property type="entry name" value="PROTEIN YDDL-RELATED"/>
    <property type="match status" value="1"/>
</dbReference>
<comment type="caution">
    <text evidence="5">The sequence shown here is derived from an EMBL/GenBank/DDBJ whole genome shotgun (WGS) entry which is preliminary data.</text>
</comment>
<comment type="subcellular location">
    <subcellularLocation>
        <location evidence="1">Cell outer membrane</location>
        <topology evidence="1">Multi-pass membrane protein</topology>
    </subcellularLocation>
</comment>
<dbReference type="SUPFAM" id="SSF56935">
    <property type="entry name" value="Porins"/>
    <property type="match status" value="1"/>
</dbReference>
<sequence>MDWGAIKNQTQVRLRLMKKSLLAVAIPAILATQAQAVELYNDGKSTLTLGGHITVMVDDKSGDAELNDGTSRINLAFDTQLGNGFTGYGKVEQAVNLVESGDGFKSRLGYVGVKHDDYGSLTMGKQWGVFYDAEVVTDYPFAFYADHGGIYSFGADGGESGMGRADKAVVYRNGFDLGNAGALEYGLQWQGTNGAFDDRFGGSLAYLIGDFRFATAYYGGDVNEEVYGIAKGESVDGTAFSVAYGTWGKGFYAAATYSLVDNTEAGYRFVGEGEGFESTVAYGTENGHIFHAGYRFMDSKDVIQELGRKYSEEDFIFGVAKSLTNRMQTFVEYRISMGDDTGSAIGVSDNAFAIGLRYYL</sequence>
<dbReference type="PANTHER" id="PTHR34501:SF2">
    <property type="entry name" value="OUTER MEMBRANE PORIN F-RELATED"/>
    <property type="match status" value="1"/>
</dbReference>
<dbReference type="Proteomes" id="UP000305675">
    <property type="component" value="Unassembled WGS sequence"/>
</dbReference>
<accession>A0A4U1BTB2</accession>
<dbReference type="InterPro" id="IPR033900">
    <property type="entry name" value="Gram_neg_porin_domain"/>
</dbReference>
<keyword evidence="2 4" id="KW-0732">Signal</keyword>
<dbReference type="CDD" id="cd00342">
    <property type="entry name" value="gram_neg_porins"/>
    <property type="match status" value="1"/>
</dbReference>
<gene>
    <name evidence="5" type="ORF">FCL42_02145</name>
</gene>
<feature type="chain" id="PRO_5020214239" evidence="4">
    <location>
        <begin position="37"/>
        <end position="360"/>
    </location>
</feature>
<name>A0A4U1BTB2_9GAMM</name>
<dbReference type="Gene3D" id="2.40.160.10">
    <property type="entry name" value="Porin"/>
    <property type="match status" value="1"/>
</dbReference>
<evidence type="ECO:0000256" key="2">
    <source>
        <dbReference type="ARBA" id="ARBA00022729"/>
    </source>
</evidence>
<keyword evidence="6" id="KW-1185">Reference proteome</keyword>
<proteinExistence type="predicted"/>
<organism evidence="5 6">
    <name type="scientific">Ferrimonas aestuarii</name>
    <dbReference type="NCBI Taxonomy" id="2569539"/>
    <lineage>
        <taxon>Bacteria</taxon>
        <taxon>Pseudomonadati</taxon>
        <taxon>Pseudomonadota</taxon>
        <taxon>Gammaproteobacteria</taxon>
        <taxon>Alteromonadales</taxon>
        <taxon>Ferrimonadaceae</taxon>
        <taxon>Ferrimonas</taxon>
    </lineage>
</organism>
<dbReference type="InterPro" id="IPR001702">
    <property type="entry name" value="Porin_Gram-ve"/>
</dbReference>
<evidence type="ECO:0000313" key="5">
    <source>
        <dbReference type="EMBL" id="TKB58570.1"/>
    </source>
</evidence>
<dbReference type="EMBL" id="SWCJ01000001">
    <property type="protein sequence ID" value="TKB58570.1"/>
    <property type="molecule type" value="Genomic_DNA"/>
</dbReference>
<protein>
    <submittedName>
        <fullName evidence="5">Porin</fullName>
    </submittedName>
</protein>
<evidence type="ECO:0000313" key="6">
    <source>
        <dbReference type="Proteomes" id="UP000305675"/>
    </source>
</evidence>
<evidence type="ECO:0000256" key="1">
    <source>
        <dbReference type="ARBA" id="ARBA00004571"/>
    </source>
</evidence>
<dbReference type="InterPro" id="IPR023614">
    <property type="entry name" value="Porin_dom_sf"/>
</dbReference>
<dbReference type="GO" id="GO:0015288">
    <property type="term" value="F:porin activity"/>
    <property type="evidence" value="ECO:0007669"/>
    <property type="project" value="InterPro"/>
</dbReference>
<dbReference type="InterPro" id="IPR050298">
    <property type="entry name" value="Gram-neg_bact_OMP"/>
</dbReference>
<reference evidence="5 6" key="1">
    <citation type="submission" date="2019-04" db="EMBL/GenBank/DDBJ databases">
        <authorList>
            <person name="Hwang J.C."/>
        </authorList>
    </citation>
    <scope>NUCLEOTIDE SEQUENCE [LARGE SCALE GENOMIC DNA]</scope>
    <source>
        <strain evidence="5 6">IMCC35002</strain>
    </source>
</reference>
<dbReference type="AlphaFoldDB" id="A0A4U1BTB2"/>
<dbReference type="GO" id="GO:0034220">
    <property type="term" value="P:monoatomic ion transmembrane transport"/>
    <property type="evidence" value="ECO:0007669"/>
    <property type="project" value="InterPro"/>
</dbReference>
<feature type="signal peptide" evidence="4">
    <location>
        <begin position="1"/>
        <end position="36"/>
    </location>
</feature>
<evidence type="ECO:0000256" key="3">
    <source>
        <dbReference type="ARBA" id="ARBA00023136"/>
    </source>
</evidence>
<keyword evidence="3" id="KW-0472">Membrane</keyword>
<evidence type="ECO:0000256" key="4">
    <source>
        <dbReference type="SAM" id="SignalP"/>
    </source>
</evidence>
<dbReference type="Pfam" id="PF00267">
    <property type="entry name" value="Porin_1"/>
    <property type="match status" value="1"/>
</dbReference>